<dbReference type="STRING" id="623744.A0A553MY08"/>
<sequence length="178" mass="20107">MSKQFLDRHGRTDIKVQGRVVTLACPYSTGDYSWKGSKNVTGDKEQYLTVTATQGQELFEGEFSCVNNDGVEHWFYFSVKVCDGCYEFDGLFAMGVIFGDLLLTGAVILIVFLCARKQTHSTPTHTQQRATNTRIMNPPRPPNPDYEVQVFLCSGSQNSPQRPICWHQQELEKESKSV</sequence>
<proteinExistence type="predicted"/>
<evidence type="ECO:0008006" key="7">
    <source>
        <dbReference type="Google" id="ProtNLM"/>
    </source>
</evidence>
<comment type="subcellular location">
    <subcellularLocation>
        <location evidence="1">Cell membrane</location>
        <topology evidence="1">Single-pass type I membrane protein</topology>
    </subcellularLocation>
</comment>
<dbReference type="GO" id="GO:0007166">
    <property type="term" value="P:cell surface receptor signaling pathway"/>
    <property type="evidence" value="ECO:0007669"/>
    <property type="project" value="TreeGrafter"/>
</dbReference>
<evidence type="ECO:0000313" key="6">
    <source>
        <dbReference type="Proteomes" id="UP000316079"/>
    </source>
</evidence>
<keyword evidence="4" id="KW-0812">Transmembrane</keyword>
<evidence type="ECO:0000256" key="4">
    <source>
        <dbReference type="SAM" id="Phobius"/>
    </source>
</evidence>
<dbReference type="InterPro" id="IPR015484">
    <property type="entry name" value="CD3_esu/gsu/dsu"/>
</dbReference>
<dbReference type="OrthoDB" id="9947847at2759"/>
<keyword evidence="4" id="KW-1133">Transmembrane helix</keyword>
<evidence type="ECO:0000313" key="5">
    <source>
        <dbReference type="EMBL" id="TRY58073.1"/>
    </source>
</evidence>
<evidence type="ECO:0000256" key="1">
    <source>
        <dbReference type="ARBA" id="ARBA00004251"/>
    </source>
</evidence>
<accession>A0A553MY08</accession>
<keyword evidence="3" id="KW-0732">Signal</keyword>
<feature type="transmembrane region" description="Helical" evidence="4">
    <location>
        <begin position="91"/>
        <end position="115"/>
    </location>
</feature>
<dbReference type="PANTHER" id="PTHR10570:SF9">
    <property type="entry name" value="T-CELL SURFACE GLYCOPROTEIN CD3 EPSILON CHAIN"/>
    <property type="match status" value="1"/>
</dbReference>
<dbReference type="GO" id="GO:0042105">
    <property type="term" value="C:alpha-beta T cell receptor complex"/>
    <property type="evidence" value="ECO:0007669"/>
    <property type="project" value="TreeGrafter"/>
</dbReference>
<dbReference type="EMBL" id="SRMA01027211">
    <property type="protein sequence ID" value="TRY58073.1"/>
    <property type="molecule type" value="Genomic_DNA"/>
</dbReference>
<dbReference type="AlphaFoldDB" id="A0A553MY08"/>
<dbReference type="GO" id="GO:0009897">
    <property type="term" value="C:external side of plasma membrane"/>
    <property type="evidence" value="ECO:0007669"/>
    <property type="project" value="TreeGrafter"/>
</dbReference>
<organism evidence="5 6">
    <name type="scientific">Danionella cerebrum</name>
    <dbReference type="NCBI Taxonomy" id="2873325"/>
    <lineage>
        <taxon>Eukaryota</taxon>
        <taxon>Metazoa</taxon>
        <taxon>Chordata</taxon>
        <taxon>Craniata</taxon>
        <taxon>Vertebrata</taxon>
        <taxon>Euteleostomi</taxon>
        <taxon>Actinopterygii</taxon>
        <taxon>Neopterygii</taxon>
        <taxon>Teleostei</taxon>
        <taxon>Ostariophysi</taxon>
        <taxon>Cypriniformes</taxon>
        <taxon>Danionidae</taxon>
        <taxon>Danioninae</taxon>
        <taxon>Danionella</taxon>
    </lineage>
</organism>
<protein>
    <recommendedName>
        <fullName evidence="7">CD3 gamma/delta subunit Ig-like domain-containing protein</fullName>
    </recommendedName>
</protein>
<dbReference type="GO" id="GO:0004888">
    <property type="term" value="F:transmembrane signaling receptor activity"/>
    <property type="evidence" value="ECO:0007669"/>
    <property type="project" value="TreeGrafter"/>
</dbReference>
<keyword evidence="4" id="KW-0472">Membrane</keyword>
<gene>
    <name evidence="5" type="ORF">DNTS_022714</name>
</gene>
<comment type="caution">
    <text evidence="5">The sequence shown here is derived from an EMBL/GenBank/DDBJ whole genome shotgun (WGS) entry which is preliminary data.</text>
</comment>
<keyword evidence="2" id="KW-1003">Cell membrane</keyword>
<dbReference type="PANTHER" id="PTHR10570">
    <property type="entry name" value="T-CELL SURFACE GLYCOPROTEIN CD3 GAMMA CHAIN / DELTA CHAIN"/>
    <property type="match status" value="1"/>
</dbReference>
<evidence type="ECO:0000256" key="2">
    <source>
        <dbReference type="ARBA" id="ARBA00022475"/>
    </source>
</evidence>
<dbReference type="GO" id="GO:0045059">
    <property type="term" value="P:positive thymic T cell selection"/>
    <property type="evidence" value="ECO:0007669"/>
    <property type="project" value="TreeGrafter"/>
</dbReference>
<name>A0A553MY08_9TELE</name>
<keyword evidence="6" id="KW-1185">Reference proteome</keyword>
<dbReference type="Proteomes" id="UP000316079">
    <property type="component" value="Unassembled WGS sequence"/>
</dbReference>
<dbReference type="Pfam" id="PF16681">
    <property type="entry name" value="Ig_5"/>
    <property type="match status" value="1"/>
</dbReference>
<reference evidence="5 6" key="1">
    <citation type="journal article" date="2019" name="Sci. Data">
        <title>Hybrid genome assembly and annotation of Danionella translucida.</title>
        <authorList>
            <person name="Kadobianskyi M."/>
            <person name="Schulze L."/>
            <person name="Schuelke M."/>
            <person name="Judkewitz B."/>
        </authorList>
    </citation>
    <scope>NUCLEOTIDE SEQUENCE [LARGE SCALE GENOMIC DNA]</scope>
    <source>
        <strain evidence="5 6">Bolton</strain>
    </source>
</reference>
<evidence type="ECO:0000256" key="3">
    <source>
        <dbReference type="ARBA" id="ARBA00022729"/>
    </source>
</evidence>